<evidence type="ECO:0000313" key="2">
    <source>
        <dbReference type="Proteomes" id="UP000183508"/>
    </source>
</evidence>
<name>A0A1I7FX81_9BACL</name>
<keyword evidence="2" id="KW-1185">Reference proteome</keyword>
<dbReference type="AlphaFoldDB" id="A0A1I7FX81"/>
<dbReference type="STRING" id="392015.SAMN05421543_101496"/>
<gene>
    <name evidence="1" type="ORF">SAMN05421543_101496</name>
</gene>
<sequence length="255" mass="28403">MPKFKLSAEDKAKMLMELKSLEAAVKARRPRRWLMSVLAAGSAVVAAGSLFFALEMKGTPGKNQPATTTSITAQPKHLEAATSRLQKVTDRFGPKAEQLHELLTHTVGVLDAWAYGSSERMGEGDYSFLPPYSEPPKTQSTLPMYLQTDYAKFKQLFGPELAEIPAKPMPGYYDRFFYIDPKTHVAESRDDWAILDSINQAYQQAINYYAKQEGDQERAPGNNTAAAQAANTLREWNDLLFGGRIELSDVPKVTH</sequence>
<dbReference type="EMBL" id="FPBV01000001">
    <property type="protein sequence ID" value="SFU40760.1"/>
    <property type="molecule type" value="Genomic_DNA"/>
</dbReference>
<evidence type="ECO:0000313" key="1">
    <source>
        <dbReference type="EMBL" id="SFU40760.1"/>
    </source>
</evidence>
<dbReference type="Proteomes" id="UP000183508">
    <property type="component" value="Unassembled WGS sequence"/>
</dbReference>
<accession>A0A1I7FX81</accession>
<proteinExistence type="predicted"/>
<protein>
    <submittedName>
        <fullName evidence="1">Uncharacterized protein</fullName>
    </submittedName>
</protein>
<organism evidence="1 2">
    <name type="scientific">Alicyclobacillus macrosporangiidus</name>
    <dbReference type="NCBI Taxonomy" id="392015"/>
    <lineage>
        <taxon>Bacteria</taxon>
        <taxon>Bacillati</taxon>
        <taxon>Bacillota</taxon>
        <taxon>Bacilli</taxon>
        <taxon>Bacillales</taxon>
        <taxon>Alicyclobacillaceae</taxon>
        <taxon>Alicyclobacillus</taxon>
    </lineage>
</organism>
<reference evidence="2" key="1">
    <citation type="submission" date="2016-10" db="EMBL/GenBank/DDBJ databases">
        <authorList>
            <person name="Varghese N."/>
        </authorList>
    </citation>
    <scope>NUCLEOTIDE SEQUENCE [LARGE SCALE GENOMIC DNA]</scope>
    <source>
        <strain evidence="2">DSM 17980</strain>
    </source>
</reference>